<dbReference type="Proteomes" id="UP000228809">
    <property type="component" value="Unassembled WGS sequence"/>
</dbReference>
<sequence length="269" mass="29147">MDTETSRLMGDRKVRTATLMVLGLLALFLAVQAVAGVIGWRYIGDESPVQNTISLTGSGEVFAVPDIATFSFSVIVEKPTASAAQDEAARLSNAAIEYLKENGVEENDIKTVGYNVYPRYEYPQIQCITYPCPQGERTLAGFEVSQNVQVKVRDTKIAGTLLSGIGEIGVENISGLSFTIDDEETLQAEARAKAIADARAKAKQLSDDLGVRLGRIVSFSENNGYYPRYEAAYDSAVYGMGGADGKVSPNIPTGENRISSEVYITYEIR</sequence>
<dbReference type="PANTHER" id="PTHR34387:SF2">
    <property type="entry name" value="SLR1258 PROTEIN"/>
    <property type="match status" value="1"/>
</dbReference>
<dbReference type="Gene3D" id="3.30.110.170">
    <property type="entry name" value="Protein of unknown function (DUF541), domain 1"/>
    <property type="match status" value="1"/>
</dbReference>
<comment type="caution">
    <text evidence="1">The sequence shown here is derived from an EMBL/GenBank/DDBJ whole genome shotgun (WGS) entry which is preliminary data.</text>
</comment>
<dbReference type="InterPro" id="IPR007497">
    <property type="entry name" value="SIMPL/DUF541"/>
</dbReference>
<proteinExistence type="predicted"/>
<reference evidence="2" key="1">
    <citation type="submission" date="2017-09" db="EMBL/GenBank/DDBJ databases">
        <title>Depth-based differentiation of microbial function through sediment-hosted aquifers and enrichment of novel symbionts in the deep terrestrial subsurface.</title>
        <authorList>
            <person name="Probst A.J."/>
            <person name="Ladd B."/>
            <person name="Jarett J.K."/>
            <person name="Geller-Mcgrath D.E."/>
            <person name="Sieber C.M.K."/>
            <person name="Emerson J.B."/>
            <person name="Anantharaman K."/>
            <person name="Thomas B.C."/>
            <person name="Malmstrom R."/>
            <person name="Stieglmeier M."/>
            <person name="Klingl A."/>
            <person name="Woyke T."/>
            <person name="Ryan C.M."/>
            <person name="Banfield J.F."/>
        </authorList>
    </citation>
    <scope>NUCLEOTIDE SEQUENCE [LARGE SCALE GENOMIC DNA]</scope>
</reference>
<accession>A0A2M6WDM5</accession>
<dbReference type="AlphaFoldDB" id="A0A2M6WDM5"/>
<protein>
    <recommendedName>
        <fullName evidence="3">SIMPL domain-containing protein</fullName>
    </recommendedName>
</protein>
<evidence type="ECO:0008006" key="3">
    <source>
        <dbReference type="Google" id="ProtNLM"/>
    </source>
</evidence>
<dbReference type="Gene3D" id="3.30.70.2970">
    <property type="entry name" value="Protein of unknown function (DUF541), domain 2"/>
    <property type="match status" value="1"/>
</dbReference>
<dbReference type="EMBL" id="PFBJ01000018">
    <property type="protein sequence ID" value="PIT90900.1"/>
    <property type="molecule type" value="Genomic_DNA"/>
</dbReference>
<dbReference type="Pfam" id="PF04402">
    <property type="entry name" value="SIMPL"/>
    <property type="match status" value="1"/>
</dbReference>
<evidence type="ECO:0000313" key="1">
    <source>
        <dbReference type="EMBL" id="PIT90900.1"/>
    </source>
</evidence>
<dbReference type="PANTHER" id="PTHR34387">
    <property type="entry name" value="SLR1258 PROTEIN"/>
    <property type="match status" value="1"/>
</dbReference>
<organism evidence="1 2">
    <name type="scientific">Candidatus Kaiserbacteria bacterium CG10_big_fil_rev_8_21_14_0_10_49_17</name>
    <dbReference type="NCBI Taxonomy" id="1974609"/>
    <lineage>
        <taxon>Bacteria</taxon>
        <taxon>Candidatus Kaiseribacteriota</taxon>
    </lineage>
</organism>
<dbReference type="GO" id="GO:0006974">
    <property type="term" value="P:DNA damage response"/>
    <property type="evidence" value="ECO:0007669"/>
    <property type="project" value="TreeGrafter"/>
</dbReference>
<evidence type="ECO:0000313" key="2">
    <source>
        <dbReference type="Proteomes" id="UP000228809"/>
    </source>
</evidence>
<name>A0A2M6WDM5_9BACT</name>
<gene>
    <name evidence="1" type="ORF">COU17_03005</name>
</gene>
<dbReference type="InterPro" id="IPR052022">
    <property type="entry name" value="26kDa_periplasmic_antigen"/>
</dbReference>